<evidence type="ECO:0000313" key="2">
    <source>
        <dbReference type="Proteomes" id="UP000239203"/>
    </source>
</evidence>
<protein>
    <submittedName>
        <fullName evidence="1">Uncharacterized protein</fullName>
    </submittedName>
</protein>
<sequence length="165" mass="18667">MSGGRVRIGTGQGEIRLLRAAHEALVAIRPAPLAPASEWRAYYYHSASTYREISRVDTGNASEALYWAEREHEKAQRSLDEIPTDAIGTGPHKVVRFRSLDALCRELDDTHPRISAQPSVWLTYHQSCAELFAAVAEIDRWNHHLALYYAEKSRRAAREIQGKEV</sequence>
<proteinExistence type="predicted"/>
<dbReference type="InterPro" id="IPR048152">
    <property type="entry name" value="AMED_5909-like"/>
</dbReference>
<comment type="caution">
    <text evidence="1">The sequence shown here is derived from an EMBL/GenBank/DDBJ whole genome shotgun (WGS) entry which is preliminary data.</text>
</comment>
<dbReference type="EMBL" id="PTIX01000002">
    <property type="protein sequence ID" value="PPK70260.1"/>
    <property type="molecule type" value="Genomic_DNA"/>
</dbReference>
<reference evidence="1 2" key="1">
    <citation type="submission" date="2018-02" db="EMBL/GenBank/DDBJ databases">
        <title>Genomic Encyclopedia of Archaeal and Bacterial Type Strains, Phase II (KMG-II): from individual species to whole genera.</title>
        <authorList>
            <person name="Goeker M."/>
        </authorList>
    </citation>
    <scope>NUCLEOTIDE SEQUENCE [LARGE SCALE GENOMIC DNA]</scope>
    <source>
        <strain evidence="1 2">YU 961-1</strain>
    </source>
</reference>
<dbReference type="Proteomes" id="UP000239203">
    <property type="component" value="Unassembled WGS sequence"/>
</dbReference>
<dbReference type="RefSeq" id="WP_281261639.1">
    <property type="nucleotide sequence ID" value="NZ_CP154825.1"/>
</dbReference>
<evidence type="ECO:0000313" key="1">
    <source>
        <dbReference type="EMBL" id="PPK70260.1"/>
    </source>
</evidence>
<keyword evidence="2" id="KW-1185">Reference proteome</keyword>
<gene>
    <name evidence="1" type="ORF">CLV40_102171</name>
</gene>
<dbReference type="NCBIfam" id="NF041510">
    <property type="entry name" value="AMED_5909_fam"/>
    <property type="match status" value="2"/>
</dbReference>
<accession>A0A2S6GYM4</accession>
<name>A0A2S6GYM4_9PSEU</name>
<organism evidence="1 2">
    <name type="scientific">Actinokineospora auranticolor</name>
    <dbReference type="NCBI Taxonomy" id="155976"/>
    <lineage>
        <taxon>Bacteria</taxon>
        <taxon>Bacillati</taxon>
        <taxon>Actinomycetota</taxon>
        <taxon>Actinomycetes</taxon>
        <taxon>Pseudonocardiales</taxon>
        <taxon>Pseudonocardiaceae</taxon>
        <taxon>Actinokineospora</taxon>
    </lineage>
</organism>
<dbReference type="AlphaFoldDB" id="A0A2S6GYM4"/>